<keyword evidence="2" id="KW-1185">Reference proteome</keyword>
<dbReference type="EMBL" id="JAIQCV010000001">
    <property type="protein sequence ID" value="KAH1130230.1"/>
    <property type="molecule type" value="Genomic_DNA"/>
</dbReference>
<dbReference type="AlphaFoldDB" id="A0A9D4AJS6"/>
<dbReference type="Proteomes" id="UP000828251">
    <property type="component" value="Unassembled WGS sequence"/>
</dbReference>
<evidence type="ECO:0000313" key="2">
    <source>
        <dbReference type="Proteomes" id="UP000828251"/>
    </source>
</evidence>
<gene>
    <name evidence="1" type="ORF">J1N35_001608</name>
</gene>
<accession>A0A9D4AJS6</accession>
<proteinExistence type="predicted"/>
<evidence type="ECO:0000313" key="1">
    <source>
        <dbReference type="EMBL" id="KAH1130230.1"/>
    </source>
</evidence>
<name>A0A9D4AJS6_9ROSI</name>
<sequence length="136" mass="15410">MRDEEVFGWIGGSRVDTFVLHFACLSDCESNGALIFCSVAGLSVRRRELVQELEVKAILPASGSDNPEVSTEVLTRVVREVLEKVFEASLERNRKLVQGRCVDCRKKRDPSPLRLEPQSAKHIRTWSLVRVILRAF</sequence>
<organism evidence="1 2">
    <name type="scientific">Gossypium stocksii</name>
    <dbReference type="NCBI Taxonomy" id="47602"/>
    <lineage>
        <taxon>Eukaryota</taxon>
        <taxon>Viridiplantae</taxon>
        <taxon>Streptophyta</taxon>
        <taxon>Embryophyta</taxon>
        <taxon>Tracheophyta</taxon>
        <taxon>Spermatophyta</taxon>
        <taxon>Magnoliopsida</taxon>
        <taxon>eudicotyledons</taxon>
        <taxon>Gunneridae</taxon>
        <taxon>Pentapetalae</taxon>
        <taxon>rosids</taxon>
        <taxon>malvids</taxon>
        <taxon>Malvales</taxon>
        <taxon>Malvaceae</taxon>
        <taxon>Malvoideae</taxon>
        <taxon>Gossypium</taxon>
    </lineage>
</organism>
<comment type="caution">
    <text evidence="1">The sequence shown here is derived from an EMBL/GenBank/DDBJ whole genome shotgun (WGS) entry which is preliminary data.</text>
</comment>
<reference evidence="1 2" key="1">
    <citation type="journal article" date="2021" name="Plant Biotechnol. J.">
        <title>Multi-omics assisted identification of the key and species-specific regulatory components of drought-tolerant mechanisms in Gossypium stocksii.</title>
        <authorList>
            <person name="Yu D."/>
            <person name="Ke L."/>
            <person name="Zhang D."/>
            <person name="Wu Y."/>
            <person name="Sun Y."/>
            <person name="Mei J."/>
            <person name="Sun J."/>
            <person name="Sun Y."/>
        </authorList>
    </citation>
    <scope>NUCLEOTIDE SEQUENCE [LARGE SCALE GENOMIC DNA]</scope>
    <source>
        <strain evidence="2">cv. E1</strain>
        <tissue evidence="1">Leaf</tissue>
    </source>
</reference>
<protein>
    <submittedName>
        <fullName evidence="1">Uncharacterized protein</fullName>
    </submittedName>
</protein>